<organism evidence="1 2">
    <name type="scientific">Pristionchus fissidentatus</name>
    <dbReference type="NCBI Taxonomy" id="1538716"/>
    <lineage>
        <taxon>Eukaryota</taxon>
        <taxon>Metazoa</taxon>
        <taxon>Ecdysozoa</taxon>
        <taxon>Nematoda</taxon>
        <taxon>Chromadorea</taxon>
        <taxon>Rhabditida</taxon>
        <taxon>Rhabditina</taxon>
        <taxon>Diplogasteromorpha</taxon>
        <taxon>Diplogasteroidea</taxon>
        <taxon>Neodiplogasteridae</taxon>
        <taxon>Pristionchus</taxon>
    </lineage>
</organism>
<reference evidence="1" key="1">
    <citation type="submission" date="2023-10" db="EMBL/GenBank/DDBJ databases">
        <title>Genome assembly of Pristionchus species.</title>
        <authorList>
            <person name="Yoshida K."/>
            <person name="Sommer R.J."/>
        </authorList>
    </citation>
    <scope>NUCLEOTIDE SEQUENCE</scope>
    <source>
        <strain evidence="1">RS5133</strain>
    </source>
</reference>
<evidence type="ECO:0000313" key="2">
    <source>
        <dbReference type="Proteomes" id="UP001432322"/>
    </source>
</evidence>
<dbReference type="Proteomes" id="UP001432322">
    <property type="component" value="Unassembled WGS sequence"/>
</dbReference>
<protein>
    <submittedName>
        <fullName evidence="1">Uncharacterized protein</fullName>
    </submittedName>
</protein>
<proteinExistence type="predicted"/>
<accession>A0AAV5WFS4</accession>
<dbReference type="EMBL" id="BTSY01000005">
    <property type="protein sequence ID" value="GMT29867.1"/>
    <property type="molecule type" value="Genomic_DNA"/>
</dbReference>
<comment type="caution">
    <text evidence="1">The sequence shown here is derived from an EMBL/GenBank/DDBJ whole genome shotgun (WGS) entry which is preliminary data.</text>
</comment>
<feature type="non-terminal residue" evidence="1">
    <location>
        <position position="1"/>
    </location>
</feature>
<sequence length="75" mass="8608">THFSIWLSIRRFLKQCSTVIINRRKRKKLRSRISTTRNLSSSFTFSIQLTSLSQPTQQSFFSVLPTASKSSALSI</sequence>
<evidence type="ECO:0000313" key="1">
    <source>
        <dbReference type="EMBL" id="GMT29867.1"/>
    </source>
</evidence>
<name>A0AAV5WFS4_9BILA</name>
<keyword evidence="2" id="KW-1185">Reference proteome</keyword>
<gene>
    <name evidence="1" type="ORF">PFISCL1PPCAC_21162</name>
</gene>
<dbReference type="AlphaFoldDB" id="A0AAV5WFS4"/>